<evidence type="ECO:0000313" key="2">
    <source>
        <dbReference type="EMBL" id="EKC62103.1"/>
    </source>
</evidence>
<dbReference type="AlphaFoldDB" id="K1SWM0"/>
<name>K1SWM0_9ZZZZ</name>
<proteinExistence type="predicted"/>
<dbReference type="SUPFAM" id="SSF56563">
    <property type="entry name" value="Major capsid protein gp5"/>
    <property type="match status" value="1"/>
</dbReference>
<gene>
    <name evidence="2" type="ORF">LEA_12018</name>
</gene>
<dbReference type="NCBIfam" id="TIGR04387">
    <property type="entry name" value="capsid_maj_N4"/>
    <property type="match status" value="1"/>
</dbReference>
<dbReference type="EMBL" id="AJWY01008118">
    <property type="protein sequence ID" value="EKC62103.1"/>
    <property type="molecule type" value="Genomic_DNA"/>
</dbReference>
<feature type="region of interest" description="Disordered" evidence="1">
    <location>
        <begin position="101"/>
        <end position="121"/>
    </location>
</feature>
<accession>K1SWM0</accession>
<evidence type="ECO:0000256" key="1">
    <source>
        <dbReference type="SAM" id="MobiDB-lite"/>
    </source>
</evidence>
<sequence length="121" mass="12784">MADTYTKIADLIDPEVMGDMVSARIPKKLRVAPFAKVDDTLAGVPGDTITVPAYAYIGDADIVAEGEAVTIEKMTTSTRKATVKKAMKGIGLTDEAVLSGYGNPVGRGQHPAGHGHCRQDR</sequence>
<reference evidence="2" key="1">
    <citation type="journal article" date="2013" name="Environ. Microbiol.">
        <title>Microbiota from the distal guts of lean and obese adolescents exhibit partial functional redundancy besides clear differences in community structure.</title>
        <authorList>
            <person name="Ferrer M."/>
            <person name="Ruiz A."/>
            <person name="Lanza F."/>
            <person name="Haange S.B."/>
            <person name="Oberbach A."/>
            <person name="Till H."/>
            <person name="Bargiela R."/>
            <person name="Campoy C."/>
            <person name="Segura M.T."/>
            <person name="Richter M."/>
            <person name="von Bergen M."/>
            <person name="Seifert J."/>
            <person name="Suarez A."/>
        </authorList>
    </citation>
    <scope>NUCLEOTIDE SEQUENCE</scope>
</reference>
<comment type="caution">
    <text evidence="2">The sequence shown here is derived from an EMBL/GenBank/DDBJ whole genome shotgun (WGS) entry which is preliminary data.</text>
</comment>
<organism evidence="2">
    <name type="scientific">human gut metagenome</name>
    <dbReference type="NCBI Taxonomy" id="408170"/>
    <lineage>
        <taxon>unclassified sequences</taxon>
        <taxon>metagenomes</taxon>
        <taxon>organismal metagenomes</taxon>
    </lineage>
</organism>
<protein>
    <submittedName>
        <fullName evidence="2">Major head protein</fullName>
    </submittedName>
</protein>